<name>A0ABR8PPY9_9CLOT</name>
<dbReference type="CDD" id="cd01949">
    <property type="entry name" value="GGDEF"/>
    <property type="match status" value="1"/>
</dbReference>
<dbReference type="NCBIfam" id="TIGR00254">
    <property type="entry name" value="GGDEF"/>
    <property type="match status" value="1"/>
</dbReference>
<dbReference type="Proteomes" id="UP000627781">
    <property type="component" value="Unassembled WGS sequence"/>
</dbReference>
<dbReference type="Gene3D" id="3.30.450.40">
    <property type="match status" value="1"/>
</dbReference>
<dbReference type="SUPFAM" id="SSF55781">
    <property type="entry name" value="GAF domain-like"/>
    <property type="match status" value="1"/>
</dbReference>
<dbReference type="InterPro" id="IPR000160">
    <property type="entry name" value="GGDEF_dom"/>
</dbReference>
<evidence type="ECO:0000313" key="3">
    <source>
        <dbReference type="EMBL" id="MBD7910234.1"/>
    </source>
</evidence>
<reference evidence="3 4" key="1">
    <citation type="submission" date="2020-08" db="EMBL/GenBank/DDBJ databases">
        <title>A Genomic Blueprint of the Chicken Gut Microbiome.</title>
        <authorList>
            <person name="Gilroy R."/>
            <person name="Ravi A."/>
            <person name="Getino M."/>
            <person name="Pursley I."/>
            <person name="Horton D.L."/>
            <person name="Alikhan N.-F."/>
            <person name="Baker D."/>
            <person name="Gharbi K."/>
            <person name="Hall N."/>
            <person name="Watson M."/>
            <person name="Adriaenssens E.M."/>
            <person name="Foster-Nyarko E."/>
            <person name="Jarju S."/>
            <person name="Secka A."/>
            <person name="Antonio M."/>
            <person name="Oren A."/>
            <person name="Chaudhuri R."/>
            <person name="La Ragione R.M."/>
            <person name="Hildebrand F."/>
            <person name="Pallen M.J."/>
        </authorList>
    </citation>
    <scope>NUCLEOTIDE SEQUENCE [LARGE SCALE GENOMIC DNA]</scope>
    <source>
        <strain evidence="3 4">Sa3CVN1</strain>
    </source>
</reference>
<dbReference type="PROSITE" id="PS50887">
    <property type="entry name" value="GGDEF"/>
    <property type="match status" value="1"/>
</dbReference>
<evidence type="ECO:0000313" key="4">
    <source>
        <dbReference type="Proteomes" id="UP000627781"/>
    </source>
</evidence>
<dbReference type="SMART" id="SM00267">
    <property type="entry name" value="GGDEF"/>
    <property type="match status" value="1"/>
</dbReference>
<dbReference type="Pfam" id="PF01590">
    <property type="entry name" value="GAF"/>
    <property type="match status" value="1"/>
</dbReference>
<protein>
    <submittedName>
        <fullName evidence="3">Sensor domain-containing diguanylate cyclase</fullName>
    </submittedName>
</protein>
<dbReference type="InterPro" id="IPR003018">
    <property type="entry name" value="GAF"/>
</dbReference>
<feature type="domain" description="GGDEF" evidence="2">
    <location>
        <begin position="223"/>
        <end position="357"/>
    </location>
</feature>
<sequence length="357" mass="41574">MQEDTLNYEELKLEFENYQTSTELQLQKLSKRNIKLEEDINVLANIVEISKYINSFLSNENLIAMINDMVLGLLGVAYSTIFIEENNMLEIKVTNIKGKKLKLTREEKAYINSGQNYLLNYKDGIRKYDGSEFTICSVMGMPIKLREKFFGFILVEHHRYNFFTKEHAKFLKAISNQIAIALENSMLYRELQETVKRDPLLGIYNRRHFFELVEKKVDENKEMPFATIMMDLDDFKKINDECGHQFGDKVLIETTEIIKVHLEPKDILARYGGEELILFIEGFNDIKDVYNKVESIRSSVENNIIRGDFISKTITVSFGIGYCPRDGRNVNQVIKKADTLLYKGKKLGKNKVLYKDM</sequence>
<dbReference type="InterPro" id="IPR043128">
    <property type="entry name" value="Rev_trsase/Diguanyl_cyclase"/>
</dbReference>
<keyword evidence="1" id="KW-0175">Coiled coil</keyword>
<dbReference type="SUPFAM" id="SSF55073">
    <property type="entry name" value="Nucleotide cyclase"/>
    <property type="match status" value="1"/>
</dbReference>
<dbReference type="InterPro" id="IPR050469">
    <property type="entry name" value="Diguanylate_Cyclase"/>
</dbReference>
<dbReference type="PANTHER" id="PTHR45138">
    <property type="entry name" value="REGULATORY COMPONENTS OF SENSORY TRANSDUCTION SYSTEM"/>
    <property type="match status" value="1"/>
</dbReference>
<feature type="coiled-coil region" evidence="1">
    <location>
        <begin position="19"/>
        <end position="46"/>
    </location>
</feature>
<evidence type="ECO:0000256" key="1">
    <source>
        <dbReference type="SAM" id="Coils"/>
    </source>
</evidence>
<organism evidence="3 4">
    <name type="scientific">Clostridium cibarium</name>
    <dbReference type="NCBI Taxonomy" id="2762247"/>
    <lineage>
        <taxon>Bacteria</taxon>
        <taxon>Bacillati</taxon>
        <taxon>Bacillota</taxon>
        <taxon>Clostridia</taxon>
        <taxon>Eubacteriales</taxon>
        <taxon>Clostridiaceae</taxon>
        <taxon>Clostridium</taxon>
    </lineage>
</organism>
<dbReference type="Gene3D" id="3.30.70.270">
    <property type="match status" value="1"/>
</dbReference>
<dbReference type="PANTHER" id="PTHR45138:SF9">
    <property type="entry name" value="DIGUANYLATE CYCLASE DGCM-RELATED"/>
    <property type="match status" value="1"/>
</dbReference>
<comment type="caution">
    <text evidence="3">The sequence shown here is derived from an EMBL/GenBank/DDBJ whole genome shotgun (WGS) entry which is preliminary data.</text>
</comment>
<dbReference type="RefSeq" id="WP_143316603.1">
    <property type="nucleotide sequence ID" value="NZ_JACSRA010000003.1"/>
</dbReference>
<proteinExistence type="predicted"/>
<dbReference type="InterPro" id="IPR029016">
    <property type="entry name" value="GAF-like_dom_sf"/>
</dbReference>
<dbReference type="Pfam" id="PF00990">
    <property type="entry name" value="GGDEF"/>
    <property type="match status" value="1"/>
</dbReference>
<evidence type="ECO:0000259" key="2">
    <source>
        <dbReference type="PROSITE" id="PS50887"/>
    </source>
</evidence>
<accession>A0ABR8PPY9</accession>
<dbReference type="EMBL" id="JACSRA010000003">
    <property type="protein sequence ID" value="MBD7910234.1"/>
    <property type="molecule type" value="Genomic_DNA"/>
</dbReference>
<gene>
    <name evidence="3" type="ORF">H9661_02585</name>
</gene>
<keyword evidence="4" id="KW-1185">Reference proteome</keyword>
<dbReference type="InterPro" id="IPR029787">
    <property type="entry name" value="Nucleotide_cyclase"/>
</dbReference>